<dbReference type="SUPFAM" id="SSF52540">
    <property type="entry name" value="P-loop containing nucleoside triphosphate hydrolases"/>
    <property type="match status" value="1"/>
</dbReference>
<dbReference type="GO" id="GO:0005524">
    <property type="term" value="F:ATP binding"/>
    <property type="evidence" value="ECO:0007669"/>
    <property type="project" value="UniProtKB-KW"/>
</dbReference>
<comment type="similarity">
    <text evidence="1">Belongs to the ABC transporter superfamily.</text>
</comment>
<dbReference type="InterPro" id="IPR003439">
    <property type="entry name" value="ABC_transporter-like_ATP-bd"/>
</dbReference>
<dbReference type="Pfam" id="PF00005">
    <property type="entry name" value="ABC_tran"/>
    <property type="match status" value="1"/>
</dbReference>
<dbReference type="EC" id="7.6.2.9" evidence="5"/>
<dbReference type="InterPro" id="IPR017871">
    <property type="entry name" value="ABC_transporter-like_CS"/>
</dbReference>
<dbReference type="PANTHER" id="PTHR43117">
    <property type="entry name" value="OSMOPROTECTANT IMPORT ATP-BINDING PROTEIN OSMV"/>
    <property type="match status" value="1"/>
</dbReference>
<reference evidence="7 8" key="1">
    <citation type="journal article" date="2014" name="Genome Announc.">
        <title>The Genome Sequence of Bifidobacterium moukalabense DSM 27321 Highlights the Close Phylogenetic Relatedness with the Bifidobacterium dentium Taxon.</title>
        <authorList>
            <person name="Lugli G.A."/>
            <person name="Duranti S."/>
            <person name="Milani C."/>
            <person name="Turroni F."/>
            <person name="Viappiani A."/>
            <person name="Mangifesta M."/>
            <person name="van Sinderen D."/>
            <person name="Ventura M."/>
        </authorList>
    </citation>
    <scope>NUCLEOTIDE SEQUENCE [LARGE SCALE GENOMIC DNA]</scope>
    <source>
        <strain evidence="7 8">DSM 27321</strain>
    </source>
</reference>
<feature type="domain" description="ABC transporter" evidence="6">
    <location>
        <begin position="2"/>
        <end position="236"/>
    </location>
</feature>
<dbReference type="PROSITE" id="PS00211">
    <property type="entry name" value="ABC_TRANSPORTER_1"/>
    <property type="match status" value="1"/>
</dbReference>
<evidence type="ECO:0000256" key="4">
    <source>
        <dbReference type="ARBA" id="ARBA00022840"/>
    </source>
</evidence>
<proteinExistence type="inferred from homology"/>
<dbReference type="STRING" id="1435051.BMOU_0889"/>
<dbReference type="FunFam" id="3.40.50.300:FF:000425">
    <property type="entry name" value="Probable ABC transporter, ATP-binding subunit"/>
    <property type="match status" value="1"/>
</dbReference>
<dbReference type="eggNOG" id="COG1125">
    <property type="taxonomic scope" value="Bacteria"/>
</dbReference>
<dbReference type="SMART" id="SM00382">
    <property type="entry name" value="AAA"/>
    <property type="match status" value="1"/>
</dbReference>
<dbReference type="AlphaFoldDB" id="W4N8Q2"/>
<evidence type="ECO:0000256" key="2">
    <source>
        <dbReference type="ARBA" id="ARBA00022448"/>
    </source>
</evidence>
<dbReference type="InterPro" id="IPR003593">
    <property type="entry name" value="AAA+_ATPase"/>
</dbReference>
<dbReference type="RefSeq" id="WP_051428911.1">
    <property type="nucleotide sequence ID" value="NZ_AZMV01000004.1"/>
</dbReference>
<dbReference type="PANTHER" id="PTHR43117:SF4">
    <property type="entry name" value="OSMOPROTECTANT IMPORT ATP-BINDING PROTEIN OSMV"/>
    <property type="match status" value="1"/>
</dbReference>
<dbReference type="PROSITE" id="PS50893">
    <property type="entry name" value="ABC_TRANSPORTER_2"/>
    <property type="match status" value="1"/>
</dbReference>
<keyword evidence="3" id="KW-0547">Nucleotide-binding</keyword>
<accession>W4N8Q2</accession>
<dbReference type="GO" id="GO:0016887">
    <property type="term" value="F:ATP hydrolysis activity"/>
    <property type="evidence" value="ECO:0007669"/>
    <property type="project" value="InterPro"/>
</dbReference>
<comment type="caution">
    <text evidence="7">The sequence shown here is derived from an EMBL/GenBank/DDBJ whole genome shotgun (WGS) entry which is preliminary data.</text>
</comment>
<dbReference type="Proteomes" id="UP000019155">
    <property type="component" value="Unassembled WGS sequence"/>
</dbReference>
<keyword evidence="4 7" id="KW-0067">ATP-binding</keyword>
<keyword evidence="2" id="KW-0813">Transport</keyword>
<sequence>MIVFDKVGKDYGTAAVVDNVSLDIADGELFVLVGPSGSGKTTMLKMVNRLVDPSRGDIRIDGRSIRDMDPRTLRLGMGYVLQQIALFPNLSVGQNAMLTGRLKGWDMRRREKRARHLLDEVGLPSTRYFQRMPRELSGGEQQRVGIVRALLTGPDIMLMDEPFSALDPISRRQLQELTLRLHQSLGITIMLVTHDIDEALLMADRIAVLHSGHIEQVGAPKEVTGNPSTAFVREFFGIGTRMRREEERGKAASWEH</sequence>
<dbReference type="OrthoDB" id="9802264at2"/>
<name>W4N8Q2_9BIFI</name>
<protein>
    <recommendedName>
        <fullName evidence="5">ABC-type quaternary amine transporter</fullName>
        <ecNumber evidence="5">7.6.2.9</ecNumber>
    </recommendedName>
</protein>
<gene>
    <name evidence="7" type="ORF">BMOU_0889</name>
</gene>
<organism evidence="7 8">
    <name type="scientific">Bifidobacterium moukalabense DSM 27321</name>
    <dbReference type="NCBI Taxonomy" id="1435051"/>
    <lineage>
        <taxon>Bacteria</taxon>
        <taxon>Bacillati</taxon>
        <taxon>Actinomycetota</taxon>
        <taxon>Actinomycetes</taxon>
        <taxon>Bifidobacteriales</taxon>
        <taxon>Bifidobacteriaceae</taxon>
        <taxon>Bifidobacterium</taxon>
    </lineage>
</organism>
<evidence type="ECO:0000313" key="7">
    <source>
        <dbReference type="EMBL" id="ETY71399.1"/>
    </source>
</evidence>
<evidence type="ECO:0000259" key="6">
    <source>
        <dbReference type="PROSITE" id="PS50893"/>
    </source>
</evidence>
<dbReference type="PATRIC" id="fig|1435051.3.peg.876"/>
<dbReference type="InterPro" id="IPR027417">
    <property type="entry name" value="P-loop_NTPase"/>
</dbReference>
<dbReference type="GO" id="GO:0015418">
    <property type="term" value="F:ABC-type quaternary ammonium compound transporting activity"/>
    <property type="evidence" value="ECO:0007669"/>
    <property type="project" value="UniProtKB-EC"/>
</dbReference>
<evidence type="ECO:0000313" key="8">
    <source>
        <dbReference type="Proteomes" id="UP000019155"/>
    </source>
</evidence>
<dbReference type="GeneID" id="97501305"/>
<keyword evidence="8" id="KW-1185">Reference proteome</keyword>
<dbReference type="EMBL" id="AZMV01000004">
    <property type="protein sequence ID" value="ETY71399.1"/>
    <property type="molecule type" value="Genomic_DNA"/>
</dbReference>
<evidence type="ECO:0000256" key="5">
    <source>
        <dbReference type="ARBA" id="ARBA00066388"/>
    </source>
</evidence>
<dbReference type="Gene3D" id="3.40.50.300">
    <property type="entry name" value="P-loop containing nucleotide triphosphate hydrolases"/>
    <property type="match status" value="1"/>
</dbReference>
<evidence type="ECO:0000256" key="3">
    <source>
        <dbReference type="ARBA" id="ARBA00022741"/>
    </source>
</evidence>
<evidence type="ECO:0000256" key="1">
    <source>
        <dbReference type="ARBA" id="ARBA00005417"/>
    </source>
</evidence>